<organism evidence="1 2">
    <name type="scientific">Rubroshorea leprosula</name>
    <dbReference type="NCBI Taxonomy" id="152421"/>
    <lineage>
        <taxon>Eukaryota</taxon>
        <taxon>Viridiplantae</taxon>
        <taxon>Streptophyta</taxon>
        <taxon>Embryophyta</taxon>
        <taxon>Tracheophyta</taxon>
        <taxon>Spermatophyta</taxon>
        <taxon>Magnoliopsida</taxon>
        <taxon>eudicotyledons</taxon>
        <taxon>Gunneridae</taxon>
        <taxon>Pentapetalae</taxon>
        <taxon>rosids</taxon>
        <taxon>malvids</taxon>
        <taxon>Malvales</taxon>
        <taxon>Dipterocarpaceae</taxon>
        <taxon>Rubroshorea</taxon>
    </lineage>
</organism>
<protein>
    <recommendedName>
        <fullName evidence="3">Secreted protein</fullName>
    </recommendedName>
</protein>
<accession>A0AAV5LEL3</accession>
<dbReference type="EMBL" id="BPVZ01000112">
    <property type="protein sequence ID" value="GKV35691.1"/>
    <property type="molecule type" value="Genomic_DNA"/>
</dbReference>
<dbReference type="AlphaFoldDB" id="A0AAV5LEL3"/>
<gene>
    <name evidence="1" type="ORF">SLEP1_g43928</name>
</gene>
<keyword evidence="2" id="KW-1185">Reference proteome</keyword>
<name>A0AAV5LEL3_9ROSI</name>
<evidence type="ECO:0000313" key="1">
    <source>
        <dbReference type="EMBL" id="GKV35691.1"/>
    </source>
</evidence>
<comment type="caution">
    <text evidence="1">The sequence shown here is derived from an EMBL/GenBank/DDBJ whole genome shotgun (WGS) entry which is preliminary data.</text>
</comment>
<sequence length="67" mass="7553">MQSLSALFSVMAFFSPEPNRCVPSQLWIREKMGPRCRGRIFLTLLPLASGDGEVLERRIKEVSVLST</sequence>
<evidence type="ECO:0000313" key="2">
    <source>
        <dbReference type="Proteomes" id="UP001054252"/>
    </source>
</evidence>
<evidence type="ECO:0008006" key="3">
    <source>
        <dbReference type="Google" id="ProtNLM"/>
    </source>
</evidence>
<dbReference type="Proteomes" id="UP001054252">
    <property type="component" value="Unassembled WGS sequence"/>
</dbReference>
<reference evidence="1 2" key="1">
    <citation type="journal article" date="2021" name="Commun. Biol.">
        <title>The genome of Shorea leprosula (Dipterocarpaceae) highlights the ecological relevance of drought in aseasonal tropical rainforests.</title>
        <authorList>
            <person name="Ng K.K.S."/>
            <person name="Kobayashi M.J."/>
            <person name="Fawcett J.A."/>
            <person name="Hatakeyama M."/>
            <person name="Paape T."/>
            <person name="Ng C.H."/>
            <person name="Ang C.C."/>
            <person name="Tnah L.H."/>
            <person name="Lee C.T."/>
            <person name="Nishiyama T."/>
            <person name="Sese J."/>
            <person name="O'Brien M.J."/>
            <person name="Copetti D."/>
            <person name="Mohd Noor M.I."/>
            <person name="Ong R.C."/>
            <person name="Putra M."/>
            <person name="Sireger I.Z."/>
            <person name="Indrioko S."/>
            <person name="Kosugi Y."/>
            <person name="Izuno A."/>
            <person name="Isagi Y."/>
            <person name="Lee S.L."/>
            <person name="Shimizu K.K."/>
        </authorList>
    </citation>
    <scope>NUCLEOTIDE SEQUENCE [LARGE SCALE GENOMIC DNA]</scope>
    <source>
        <strain evidence="1">214</strain>
    </source>
</reference>
<proteinExistence type="predicted"/>